<comment type="similarity">
    <text evidence="1 6">Belongs to the rubredoxin family.</text>
</comment>
<evidence type="ECO:0000256" key="3">
    <source>
        <dbReference type="ARBA" id="ARBA00022723"/>
    </source>
</evidence>
<dbReference type="Proteomes" id="UP000053937">
    <property type="component" value="Unassembled WGS sequence"/>
</dbReference>
<dbReference type="GO" id="GO:0043448">
    <property type="term" value="P:alkane catabolic process"/>
    <property type="evidence" value="ECO:0007669"/>
    <property type="project" value="TreeGrafter"/>
</dbReference>
<feature type="binding site" evidence="7">
    <location>
        <position position="6"/>
    </location>
    <ligand>
        <name>Fe cation</name>
        <dbReference type="ChEBI" id="CHEBI:24875"/>
    </ligand>
</feature>
<dbReference type="InterPro" id="IPR024935">
    <property type="entry name" value="Rubredoxin_dom"/>
</dbReference>
<sequence>MQKWVCVPCGYVYDPEAGDLDGGVEPGTAFEDIPDDWVCPVCGVDKTLFEPYDERSAR</sequence>
<dbReference type="InterPro" id="IPR050526">
    <property type="entry name" value="Rubredoxin_ET"/>
</dbReference>
<dbReference type="PANTHER" id="PTHR47627:SF1">
    <property type="entry name" value="RUBREDOXIN-1-RELATED"/>
    <property type="match status" value="1"/>
</dbReference>
<dbReference type="GO" id="GO:0009055">
    <property type="term" value="F:electron transfer activity"/>
    <property type="evidence" value="ECO:0007669"/>
    <property type="project" value="InterPro"/>
</dbReference>
<dbReference type="GO" id="GO:0005506">
    <property type="term" value="F:iron ion binding"/>
    <property type="evidence" value="ECO:0007669"/>
    <property type="project" value="InterPro"/>
</dbReference>
<keyword evidence="2 6" id="KW-0813">Transport</keyword>
<dbReference type="PROSITE" id="PS50903">
    <property type="entry name" value="RUBREDOXIN_LIKE"/>
    <property type="match status" value="1"/>
</dbReference>
<proteinExistence type="inferred from homology"/>
<evidence type="ECO:0000256" key="5">
    <source>
        <dbReference type="ARBA" id="ARBA00023004"/>
    </source>
</evidence>
<feature type="binding site" evidence="7">
    <location>
        <position position="9"/>
    </location>
    <ligand>
        <name>Fe cation</name>
        <dbReference type="ChEBI" id="CHEBI:24875"/>
    </ligand>
</feature>
<comment type="caution">
    <text evidence="9">The sequence shown here is derived from an EMBL/GenBank/DDBJ whole genome shotgun (WGS) entry which is preliminary data.</text>
</comment>
<evidence type="ECO:0000259" key="8">
    <source>
        <dbReference type="PROSITE" id="PS50903"/>
    </source>
</evidence>
<evidence type="ECO:0000313" key="10">
    <source>
        <dbReference type="Proteomes" id="UP000053937"/>
    </source>
</evidence>
<evidence type="ECO:0000256" key="6">
    <source>
        <dbReference type="PIRNR" id="PIRNR000071"/>
    </source>
</evidence>
<keyword evidence="5 6" id="KW-0408">Iron</keyword>
<comment type="cofactor">
    <cofactor evidence="6 7">
        <name>Fe(3+)</name>
        <dbReference type="ChEBI" id="CHEBI:29034"/>
    </cofactor>
    <text evidence="6 7">Binds 1 Fe(3+) ion per subunit.</text>
</comment>
<dbReference type="InterPro" id="IPR024934">
    <property type="entry name" value="Rubredoxin-like_dom"/>
</dbReference>
<reference evidence="9 10" key="1">
    <citation type="submission" date="2015-10" db="EMBL/GenBank/DDBJ databases">
        <title>Draft Genome Sequence of Chlorobium limicola strain Frasassi Growing under Artificial Lighting in the Frasassi Cave System.</title>
        <authorList>
            <person name="Mansor M."/>
            <person name="Macalady J."/>
        </authorList>
    </citation>
    <scope>NUCLEOTIDE SEQUENCE [LARGE SCALE GENOMIC DNA]</scope>
    <source>
        <strain evidence="9 10">Frasassi</strain>
    </source>
</reference>
<accession>A0A101J9N7</accession>
<evidence type="ECO:0000256" key="1">
    <source>
        <dbReference type="ARBA" id="ARBA00005337"/>
    </source>
</evidence>
<dbReference type="FunFam" id="2.20.28.10:FF:000001">
    <property type="entry name" value="Rubredoxin"/>
    <property type="match status" value="1"/>
</dbReference>
<feature type="binding site" evidence="7">
    <location>
        <position position="39"/>
    </location>
    <ligand>
        <name>Fe cation</name>
        <dbReference type="ChEBI" id="CHEBI:24875"/>
    </ligand>
</feature>
<dbReference type="EMBL" id="LMBR01000190">
    <property type="protein sequence ID" value="KUL22759.1"/>
    <property type="molecule type" value="Genomic_DNA"/>
</dbReference>
<evidence type="ECO:0000256" key="7">
    <source>
        <dbReference type="PIRSR" id="PIRSR000071-1"/>
    </source>
</evidence>
<evidence type="ECO:0000313" key="9">
    <source>
        <dbReference type="EMBL" id="KUL22759.1"/>
    </source>
</evidence>
<keyword evidence="10" id="KW-1185">Reference proteome</keyword>
<name>A0A101J9N7_CHLLI</name>
<dbReference type="Pfam" id="PF00301">
    <property type="entry name" value="Rubredoxin"/>
    <property type="match status" value="1"/>
</dbReference>
<dbReference type="SUPFAM" id="SSF57802">
    <property type="entry name" value="Rubredoxin-like"/>
    <property type="match status" value="1"/>
</dbReference>
<dbReference type="AlphaFoldDB" id="A0A101J9N7"/>
<dbReference type="InterPro" id="IPR024922">
    <property type="entry name" value="Rubredoxin"/>
</dbReference>
<dbReference type="CDD" id="cd00730">
    <property type="entry name" value="rubredoxin"/>
    <property type="match status" value="1"/>
</dbReference>
<feature type="domain" description="Rubredoxin-like" evidence="8">
    <location>
        <begin position="1"/>
        <end position="52"/>
    </location>
</feature>
<dbReference type="RefSeq" id="WP_059139299.1">
    <property type="nucleotide sequence ID" value="NZ_LMBR01000190.1"/>
</dbReference>
<dbReference type="NCBIfam" id="NF045768">
    <property type="entry name" value="RubredRD"/>
    <property type="match status" value="1"/>
</dbReference>
<dbReference type="PIRSF" id="PIRSF000071">
    <property type="entry name" value="Rubredoxin"/>
    <property type="match status" value="1"/>
</dbReference>
<dbReference type="PANTHER" id="PTHR47627">
    <property type="entry name" value="RUBREDOXIN"/>
    <property type="match status" value="1"/>
</dbReference>
<keyword evidence="3 6" id="KW-0479">Metal-binding</keyword>
<evidence type="ECO:0000256" key="2">
    <source>
        <dbReference type="ARBA" id="ARBA00022448"/>
    </source>
</evidence>
<dbReference type="InterPro" id="IPR018527">
    <property type="entry name" value="Rubredoxin_Fe_BS"/>
</dbReference>
<dbReference type="PROSITE" id="PS00202">
    <property type="entry name" value="RUBREDOXIN"/>
    <property type="match status" value="1"/>
</dbReference>
<dbReference type="PRINTS" id="PR00163">
    <property type="entry name" value="RUBREDOXIN"/>
</dbReference>
<dbReference type="OrthoDB" id="9758182at2"/>
<protein>
    <recommendedName>
        <fullName evidence="6">Rubredoxin</fullName>
    </recommendedName>
</protein>
<evidence type="ECO:0000256" key="4">
    <source>
        <dbReference type="ARBA" id="ARBA00022982"/>
    </source>
</evidence>
<keyword evidence="4 6" id="KW-0249">Electron transport</keyword>
<gene>
    <name evidence="9" type="ORF">ASB62_07515</name>
</gene>
<feature type="binding site" evidence="7">
    <location>
        <position position="42"/>
    </location>
    <ligand>
        <name>Fe cation</name>
        <dbReference type="ChEBI" id="CHEBI:24875"/>
    </ligand>
</feature>
<dbReference type="Gene3D" id="2.20.28.10">
    <property type="match status" value="1"/>
</dbReference>
<organism evidence="9 10">
    <name type="scientific">Chlorobium limicola</name>
    <dbReference type="NCBI Taxonomy" id="1092"/>
    <lineage>
        <taxon>Bacteria</taxon>
        <taxon>Pseudomonadati</taxon>
        <taxon>Chlorobiota</taxon>
        <taxon>Chlorobiia</taxon>
        <taxon>Chlorobiales</taxon>
        <taxon>Chlorobiaceae</taxon>
        <taxon>Chlorobium/Pelodictyon group</taxon>
        <taxon>Chlorobium</taxon>
    </lineage>
</organism>